<dbReference type="Proteomes" id="UP000654075">
    <property type="component" value="Unassembled WGS sequence"/>
</dbReference>
<keyword evidence="2" id="KW-1185">Reference proteome</keyword>
<comment type="caution">
    <text evidence="1">The sequence shown here is derived from an EMBL/GenBank/DDBJ whole genome shotgun (WGS) entry which is preliminary data.</text>
</comment>
<protein>
    <submittedName>
        <fullName evidence="1">Uncharacterized protein</fullName>
    </submittedName>
</protein>
<reference evidence="1" key="1">
    <citation type="submission" date="2021-02" db="EMBL/GenBank/DDBJ databases">
        <authorList>
            <person name="Dougan E. K."/>
            <person name="Rhodes N."/>
            <person name="Thang M."/>
            <person name="Chan C."/>
        </authorList>
    </citation>
    <scope>NUCLEOTIDE SEQUENCE</scope>
</reference>
<accession>A0A813FLL0</accession>
<gene>
    <name evidence="1" type="ORF">PGLA1383_LOCUS32040</name>
</gene>
<organism evidence="1 2">
    <name type="scientific">Polarella glacialis</name>
    <name type="common">Dinoflagellate</name>
    <dbReference type="NCBI Taxonomy" id="89957"/>
    <lineage>
        <taxon>Eukaryota</taxon>
        <taxon>Sar</taxon>
        <taxon>Alveolata</taxon>
        <taxon>Dinophyceae</taxon>
        <taxon>Suessiales</taxon>
        <taxon>Suessiaceae</taxon>
        <taxon>Polarella</taxon>
    </lineage>
</organism>
<dbReference type="EMBL" id="CAJNNV010025404">
    <property type="protein sequence ID" value="CAE8614312.1"/>
    <property type="molecule type" value="Genomic_DNA"/>
</dbReference>
<evidence type="ECO:0000313" key="2">
    <source>
        <dbReference type="Proteomes" id="UP000654075"/>
    </source>
</evidence>
<proteinExistence type="predicted"/>
<name>A0A813FLL0_POLGL</name>
<dbReference type="AlphaFoldDB" id="A0A813FLL0"/>
<sequence>MQIGSGISCTYATTTVAAATTIDTTTAAAATTSTIATTTTAAAATTTTIATTTAAAAATTTTFAATTAAAAAVGATTVAATAAAGATTTAASKLLPLRQLLLKGTMALDVPSCKAFIQREGAVGAVAAAIANATGVDVKSVGVALNCSRRLTSDGLFARRLEAVNGAYVITIPEGSAIITADSVGSAITRAGSDGLTTKIAAAMTAVGITDIVVKVKSISTPTAASIGSINATTISAATTSSGATTSAAGRSNFAESGAAPGLLIVAAVLAQLL</sequence>
<evidence type="ECO:0000313" key="1">
    <source>
        <dbReference type="EMBL" id="CAE8614312.1"/>
    </source>
</evidence>